<dbReference type="FunFam" id="1.10.10.10:FF:000212">
    <property type="entry name" value="Eukaryotic translation initiation factor 3 subunit K"/>
    <property type="match status" value="1"/>
</dbReference>
<comment type="subunit">
    <text evidence="5">Component of the eukaryotic translation initiation factor 3 (eIF-3) complex.</text>
</comment>
<dbReference type="HAMAP" id="MF_03010">
    <property type="entry name" value="eIF3k"/>
    <property type="match status" value="1"/>
</dbReference>
<evidence type="ECO:0000256" key="1">
    <source>
        <dbReference type="ARBA" id="ARBA00022490"/>
    </source>
</evidence>
<dbReference type="PANTHER" id="PTHR13022:SF0">
    <property type="entry name" value="EUKARYOTIC TRANSLATION INITIATION FACTOR 3 SUBUNIT K"/>
    <property type="match status" value="1"/>
</dbReference>
<dbReference type="SUPFAM" id="SSF46785">
    <property type="entry name" value="Winged helix' DNA-binding domain"/>
    <property type="match status" value="1"/>
</dbReference>
<evidence type="ECO:0000256" key="2">
    <source>
        <dbReference type="ARBA" id="ARBA00022540"/>
    </source>
</evidence>
<dbReference type="Proteomes" id="UP000095280">
    <property type="component" value="Unplaced"/>
</dbReference>
<organism evidence="8 9">
    <name type="scientific">Macrostomum lignano</name>
    <dbReference type="NCBI Taxonomy" id="282301"/>
    <lineage>
        <taxon>Eukaryota</taxon>
        <taxon>Metazoa</taxon>
        <taxon>Spiralia</taxon>
        <taxon>Lophotrochozoa</taxon>
        <taxon>Platyhelminthes</taxon>
        <taxon>Rhabditophora</taxon>
        <taxon>Macrostomorpha</taxon>
        <taxon>Macrostomida</taxon>
        <taxon>Macrostomidae</taxon>
        <taxon>Macrostomum</taxon>
    </lineage>
</organism>
<keyword evidence="6" id="KW-0812">Transmembrane</keyword>
<dbReference type="GO" id="GO:0016282">
    <property type="term" value="C:eukaryotic 43S preinitiation complex"/>
    <property type="evidence" value="ECO:0007669"/>
    <property type="project" value="UniProtKB-UniRule"/>
</dbReference>
<keyword evidence="6" id="KW-1133">Transmembrane helix</keyword>
<dbReference type="Pfam" id="PF13347">
    <property type="entry name" value="MFS_2"/>
    <property type="match status" value="1"/>
</dbReference>
<dbReference type="InterPro" id="IPR016024">
    <property type="entry name" value="ARM-type_fold"/>
</dbReference>
<dbReference type="Gene3D" id="1.25.40.250">
    <property type="entry name" value="ARM repeat, domain 1"/>
    <property type="match status" value="1"/>
</dbReference>
<reference evidence="9" key="1">
    <citation type="submission" date="2016-11" db="UniProtKB">
        <authorList>
            <consortium name="WormBaseParasite"/>
        </authorList>
    </citation>
    <scope>IDENTIFICATION</scope>
</reference>
<comment type="similarity">
    <text evidence="5">Belongs to the eIF-3 subunit K family.</text>
</comment>
<keyword evidence="2 5" id="KW-0396">Initiation factor</keyword>
<evidence type="ECO:0000256" key="4">
    <source>
        <dbReference type="ARBA" id="ARBA00057041"/>
    </source>
</evidence>
<name>A0A1I8IPV6_9PLAT</name>
<evidence type="ECO:0000313" key="9">
    <source>
        <dbReference type="WBParaSite" id="maker-uti_cns_0015293-snap-gene-0.2-mRNA-1"/>
    </source>
</evidence>
<dbReference type="InterPro" id="IPR000717">
    <property type="entry name" value="PCI_dom"/>
</dbReference>
<sequence>MKNYLKKHLPYICNSRYNPGNIEHLEKYIELQVTENVYDCEANLAVLKLYQFNPSHYQTNVTIKILLKAIANLPHPDFSLCKYLIEPDKLREEPLSSVVALGNQLETCDFEEFWQSLASTKSSIPAIGSVVGFTDSVRKFICHVVGISYQKIKTDQLCRILDIKRDQLAVYLEEYGWKLVPDDPSHVFVFNYEETIKTRNISEKIGFPQVKQLAPVLQNAASDCHKRAKCLLGTSDFSAGAAGAEEAAQPVPHCSVRSGWPPLQMTGNVAAFYFSIYLLEVARLSPAYVSVISFSGRAWDAVTDPLIGLLLSCTNTRFGKTRPWILGSSLCGSCLFLFMWWPVAAAETQAGKFAYYLLMHLVYCTLV</sequence>
<dbReference type="Pfam" id="PF10075">
    <property type="entry name" value="CSN8_PSD8_EIF3K"/>
    <property type="match status" value="1"/>
</dbReference>
<dbReference type="InterPro" id="IPR036388">
    <property type="entry name" value="WH-like_DNA-bd_sf"/>
</dbReference>
<comment type="subcellular location">
    <subcellularLocation>
        <location evidence="5">Cytoplasm</location>
    </subcellularLocation>
</comment>
<keyword evidence="8" id="KW-1185">Reference proteome</keyword>
<dbReference type="GO" id="GO:0005852">
    <property type="term" value="C:eukaryotic translation initiation factor 3 complex"/>
    <property type="evidence" value="ECO:0007669"/>
    <property type="project" value="UniProtKB-UniRule"/>
</dbReference>
<feature type="transmembrane region" description="Helical" evidence="6">
    <location>
        <begin position="324"/>
        <end position="343"/>
    </location>
</feature>
<dbReference type="Gene3D" id="1.10.10.10">
    <property type="entry name" value="Winged helix-like DNA-binding domain superfamily/Winged helix DNA-binding domain"/>
    <property type="match status" value="1"/>
</dbReference>
<keyword evidence="6" id="KW-0472">Membrane</keyword>
<dbReference type="PANTHER" id="PTHR13022">
    <property type="entry name" value="EUKARYOTIC TRANSLATION INITIATION FACTOR 3 SUBUNIT 11"/>
    <property type="match status" value="1"/>
</dbReference>
<accession>A0A1I8IPV6</accession>
<keyword evidence="1 5" id="KW-0963">Cytoplasm</keyword>
<dbReference type="InterPro" id="IPR016020">
    <property type="entry name" value="Transl_init_fac_sub12_N_euk"/>
</dbReference>
<protein>
    <recommendedName>
        <fullName evidence="5">Eukaryotic translation initiation factor 3 subunit K</fullName>
        <shortName evidence="5">eIF3k</shortName>
    </recommendedName>
    <alternativeName>
        <fullName evidence="5">eIF-3 p25</fullName>
    </alternativeName>
</protein>
<dbReference type="WBParaSite" id="maker-uti_cns_0015293-snap-gene-0.2-mRNA-1">
    <property type="protein sequence ID" value="maker-uti_cns_0015293-snap-gene-0.2-mRNA-1"/>
    <property type="gene ID" value="maker-uti_cns_0015293-snap-gene-0.2"/>
</dbReference>
<dbReference type="GO" id="GO:0003723">
    <property type="term" value="F:RNA binding"/>
    <property type="evidence" value="ECO:0007669"/>
    <property type="project" value="UniProtKB-UniRule"/>
</dbReference>
<dbReference type="FunFam" id="1.25.40.250:FF:000001">
    <property type="entry name" value="Eukaryotic translation initiation factor 3 subunit K"/>
    <property type="match status" value="1"/>
</dbReference>
<dbReference type="PROSITE" id="PS50250">
    <property type="entry name" value="PCI"/>
    <property type="match status" value="1"/>
</dbReference>
<dbReference type="InterPro" id="IPR033464">
    <property type="entry name" value="CSN8_PSD8_EIF3K"/>
</dbReference>
<evidence type="ECO:0000256" key="3">
    <source>
        <dbReference type="ARBA" id="ARBA00022917"/>
    </source>
</evidence>
<keyword evidence="3 5" id="KW-0648">Protein biosynthesis</keyword>
<dbReference type="SUPFAM" id="SSF48371">
    <property type="entry name" value="ARM repeat"/>
    <property type="match status" value="1"/>
</dbReference>
<dbReference type="AlphaFoldDB" id="A0A1I8IPV6"/>
<dbReference type="GO" id="GO:0001732">
    <property type="term" value="P:formation of cytoplasmic translation initiation complex"/>
    <property type="evidence" value="ECO:0007669"/>
    <property type="project" value="UniProtKB-UniRule"/>
</dbReference>
<comment type="function">
    <text evidence="5">Component of the eukaryotic translation initiation factor 3 (eIF-3) complex, which is involved in protein synthesis of a specialized repertoire of mRNAs and, together with other initiation factors, stimulates binding of mRNA and methionyl-tRNAi to the 40S ribosome. The eIF-3 complex specifically targets and initiates translation of a subset of mRNAs involved in cell proliferation.</text>
</comment>
<dbReference type="InterPro" id="IPR036390">
    <property type="entry name" value="WH_DNA-bd_sf"/>
</dbReference>
<comment type="function">
    <text evidence="4">Component of the eukaryotic translation initiation factor 3 (eIF-3) complex, which is required for several steps in the initiation of protein synthesis. The eIF-3 complex associates with the 40S ribosome and facilitates the recruitment of eIF-1, eIF-1A, eIF-2:GTP:methionyl-tRNAi and eIF-5 to form the 43S pre-initiation complex (43S PIC). The eIF-3 complex stimulates mRNA recruitment to the 43S PIC and scanning of the mRNA for AUG recognition. The eIF-3 complex is also required for disassembly and recycling of post-termination ribosomal complexes and subsequently prevents premature joining of the 40S and 60S ribosomal subunits prior to initiation. The eIF-3 complex specifically targets and initiates translation of a subset of mRNAs involved in cell proliferation, including cell cycling, differentiation and apoptosis, and uses different modes of RNA stem-loop binding to exert either translational activation or repression.</text>
</comment>
<proteinExistence type="inferred from homology"/>
<evidence type="ECO:0000256" key="5">
    <source>
        <dbReference type="HAMAP-Rule" id="MF_03010"/>
    </source>
</evidence>
<evidence type="ECO:0000256" key="6">
    <source>
        <dbReference type="SAM" id="Phobius"/>
    </source>
</evidence>
<dbReference type="GO" id="GO:0033290">
    <property type="term" value="C:eukaryotic 48S preinitiation complex"/>
    <property type="evidence" value="ECO:0007669"/>
    <property type="project" value="UniProtKB-UniRule"/>
</dbReference>
<evidence type="ECO:0000313" key="8">
    <source>
        <dbReference type="Proteomes" id="UP000095280"/>
    </source>
</evidence>
<dbReference type="InterPro" id="IPR009374">
    <property type="entry name" value="eIF3k"/>
</dbReference>
<dbReference type="GO" id="GO:0043022">
    <property type="term" value="F:ribosome binding"/>
    <property type="evidence" value="ECO:0007669"/>
    <property type="project" value="InterPro"/>
</dbReference>
<dbReference type="GO" id="GO:0003743">
    <property type="term" value="F:translation initiation factor activity"/>
    <property type="evidence" value="ECO:0007669"/>
    <property type="project" value="UniProtKB-UniRule"/>
</dbReference>
<dbReference type="GO" id="GO:0006446">
    <property type="term" value="P:regulation of translational initiation"/>
    <property type="evidence" value="ECO:0007669"/>
    <property type="project" value="InterPro"/>
</dbReference>
<feature type="domain" description="PCI" evidence="7">
    <location>
        <begin position="38"/>
        <end position="203"/>
    </location>
</feature>
<evidence type="ECO:0000259" key="7">
    <source>
        <dbReference type="PROSITE" id="PS50250"/>
    </source>
</evidence>